<keyword evidence="2" id="KW-1185">Reference proteome</keyword>
<sequence>MMIWQEKGNAIYNKVIAYTSWISSCIEAARERQICREQKNRYKEAASRMMVEEKLIDVLFG</sequence>
<gene>
    <name evidence="1" type="ORF">FE392_05915</name>
</gene>
<dbReference type="PROSITE" id="PS51257">
    <property type="entry name" value="PROKAR_LIPOPROTEIN"/>
    <property type="match status" value="1"/>
</dbReference>
<accession>A0ABU4S7V0</accession>
<reference evidence="2" key="1">
    <citation type="journal article" date="2024" name="Toxins">
        <title>Genome Sequence Analysis of Native Xenorhabdus Strains Isolated from Entomopathogenic Nematodes in Argentina.</title>
        <authorList>
            <person name="Palma L."/>
            <person name="Frizzo L."/>
            <person name="Kaiser S."/>
            <person name="Berry C."/>
            <person name="Caballero P."/>
            <person name="Bode H.B."/>
            <person name="Del Valle E.E."/>
        </authorList>
    </citation>
    <scope>NUCLEOTIDE SEQUENCE [LARGE SCALE GENOMIC DNA]</scope>
    <source>
        <strain evidence="2">12</strain>
    </source>
</reference>
<organism evidence="1 2">
    <name type="scientific">Xenorhabdus santafensis</name>
    <dbReference type="NCBI Taxonomy" id="2582833"/>
    <lineage>
        <taxon>Bacteria</taxon>
        <taxon>Pseudomonadati</taxon>
        <taxon>Pseudomonadota</taxon>
        <taxon>Gammaproteobacteria</taxon>
        <taxon>Enterobacterales</taxon>
        <taxon>Morganellaceae</taxon>
        <taxon>Xenorhabdus</taxon>
    </lineage>
</organism>
<proteinExistence type="predicted"/>
<name>A0ABU4S7V0_9GAMM</name>
<dbReference type="RefSeq" id="WP_319929304.1">
    <property type="nucleotide sequence ID" value="NZ_VCDN01000019.1"/>
</dbReference>
<dbReference type="Proteomes" id="UP001271890">
    <property type="component" value="Unassembled WGS sequence"/>
</dbReference>
<evidence type="ECO:0000313" key="1">
    <source>
        <dbReference type="EMBL" id="MDX7986868.1"/>
    </source>
</evidence>
<dbReference type="EMBL" id="VCDN01000019">
    <property type="protein sequence ID" value="MDX7986868.1"/>
    <property type="molecule type" value="Genomic_DNA"/>
</dbReference>
<evidence type="ECO:0000313" key="2">
    <source>
        <dbReference type="Proteomes" id="UP001271890"/>
    </source>
</evidence>
<comment type="caution">
    <text evidence="1">The sequence shown here is derived from an EMBL/GenBank/DDBJ whole genome shotgun (WGS) entry which is preliminary data.</text>
</comment>
<protein>
    <submittedName>
        <fullName evidence="1">Uncharacterized protein</fullName>
    </submittedName>
</protein>